<evidence type="ECO:0000313" key="10">
    <source>
        <dbReference type="Proteomes" id="UP001185015"/>
    </source>
</evidence>
<dbReference type="InterPro" id="IPR051460">
    <property type="entry name" value="HdrC_iron-sulfur_subunit"/>
</dbReference>
<evidence type="ECO:0000256" key="4">
    <source>
        <dbReference type="ARBA" id="ARBA00023002"/>
    </source>
</evidence>
<dbReference type="GO" id="GO:0005886">
    <property type="term" value="C:plasma membrane"/>
    <property type="evidence" value="ECO:0007669"/>
    <property type="project" value="TreeGrafter"/>
</dbReference>
<gene>
    <name evidence="9" type="ORF">J2750_001374</name>
</gene>
<dbReference type="Gene3D" id="1.10.1060.10">
    <property type="entry name" value="Alpha-helical ferredoxin"/>
    <property type="match status" value="1"/>
</dbReference>
<evidence type="ECO:0000259" key="7">
    <source>
        <dbReference type="Pfam" id="PF02754"/>
    </source>
</evidence>
<name>A0AA90U042_9EURY</name>
<dbReference type="Pfam" id="PF13183">
    <property type="entry name" value="Fer4_8"/>
    <property type="match status" value="1"/>
</dbReference>
<dbReference type="GO" id="GO:0046872">
    <property type="term" value="F:metal ion binding"/>
    <property type="evidence" value="ECO:0007669"/>
    <property type="project" value="UniProtKB-KW"/>
</dbReference>
<reference evidence="9 10" key="1">
    <citation type="submission" date="2023-07" db="EMBL/GenBank/DDBJ databases">
        <title>Genomic Encyclopedia of Type Strains, Phase IV (KMG-IV): sequencing the most valuable type-strain genomes for metagenomic binning, comparative biology and taxonomic classification.</title>
        <authorList>
            <person name="Goeker M."/>
        </authorList>
    </citation>
    <scope>NUCLEOTIDE SEQUENCE [LARGE SCALE GENOMIC DNA]</scope>
    <source>
        <strain evidence="9 10">DSM 17273</strain>
    </source>
</reference>
<sequence length="361" mass="40692">MDEDLLAVSYCIDCGKCNDVCHIAKVTDNKYTPRSKIMLLQKLIEGDELDQDEVDDVYLSTRCGACDDICPMSIPITDIIQRERTILAEQGKEPVRTSQICKNIIEAGSPGRKDTTLRNSWINDEIELSETSDVAYMAGCWIAFAHQDIARSTIKLLNKAGITPRAIPEEKCCGLFLIDNGHMEEAKEYAKEYVEYIESLGIKKIIVSCPGCYIVLKEEYARLFREPKFEVVYSLELFRDLIQEGKLVPKALDRKMGVRDACAILEMSDIPRDILRSMQVEVTEMFGGKHGCCGGPAGVKPNFPEISSKVGMITIEKTKDYPDGVVAYCPFCYHHLEDVCQQEEKEFNIKDITELLLESVL</sequence>
<feature type="domain" description="4Fe-4S ferredoxin-type" evidence="8">
    <location>
        <begin position="8"/>
        <end position="74"/>
    </location>
</feature>
<dbReference type="Pfam" id="PF02754">
    <property type="entry name" value="CCG"/>
    <property type="match status" value="2"/>
</dbReference>
<dbReference type="PANTHER" id="PTHR43255:SF1">
    <property type="entry name" value="IRON-SULFUR-BINDING OXIDOREDUCTASE FADF-RELATED"/>
    <property type="match status" value="1"/>
</dbReference>
<comment type="caution">
    <text evidence="9">The sequence shown here is derived from an EMBL/GenBank/DDBJ whole genome shotgun (WGS) entry which is preliminary data.</text>
</comment>
<dbReference type="EMBL" id="JAVDQI010000004">
    <property type="protein sequence ID" value="MDR6222914.1"/>
    <property type="molecule type" value="Genomic_DNA"/>
</dbReference>
<dbReference type="InterPro" id="IPR004017">
    <property type="entry name" value="Cys_rich_dom"/>
</dbReference>
<evidence type="ECO:0000313" key="9">
    <source>
        <dbReference type="EMBL" id="MDR6222914.1"/>
    </source>
</evidence>
<evidence type="ECO:0000256" key="3">
    <source>
        <dbReference type="ARBA" id="ARBA00022723"/>
    </source>
</evidence>
<dbReference type="GO" id="GO:0051539">
    <property type="term" value="F:4 iron, 4 sulfur cluster binding"/>
    <property type="evidence" value="ECO:0007669"/>
    <property type="project" value="UniProtKB-KW"/>
</dbReference>
<accession>A0AA90U042</accession>
<evidence type="ECO:0000256" key="6">
    <source>
        <dbReference type="ARBA" id="ARBA00023014"/>
    </source>
</evidence>
<dbReference type="EC" id="1.1.5.3" evidence="9"/>
<feature type="domain" description="Cysteine-rich" evidence="7">
    <location>
        <begin position="272"/>
        <end position="336"/>
    </location>
</feature>
<keyword evidence="4 9" id="KW-0560">Oxidoreductase</keyword>
<organism evidence="9 10">
    <name type="scientific">Methanococcoides alaskense</name>
    <dbReference type="NCBI Taxonomy" id="325778"/>
    <lineage>
        <taxon>Archaea</taxon>
        <taxon>Methanobacteriati</taxon>
        <taxon>Methanobacteriota</taxon>
        <taxon>Stenosarchaea group</taxon>
        <taxon>Methanomicrobia</taxon>
        <taxon>Methanosarcinales</taxon>
        <taxon>Methanosarcinaceae</taxon>
        <taxon>Methanococcoides</taxon>
    </lineage>
</organism>
<proteinExistence type="inferred from homology"/>
<dbReference type="AlphaFoldDB" id="A0AA90U042"/>
<protein>
    <submittedName>
        <fullName evidence="9">Glycerol-3-phosphate dehydrogenase subunit C</fullName>
        <ecNumber evidence="9">1.1.5.3</ecNumber>
    </submittedName>
</protein>
<keyword evidence="6" id="KW-0411">Iron-sulfur</keyword>
<keyword evidence="2" id="KW-0004">4Fe-4S</keyword>
<keyword evidence="10" id="KW-1185">Reference proteome</keyword>
<keyword evidence="3" id="KW-0479">Metal-binding</keyword>
<evidence type="ECO:0000256" key="1">
    <source>
        <dbReference type="ARBA" id="ARBA00007097"/>
    </source>
</evidence>
<dbReference type="Proteomes" id="UP001185015">
    <property type="component" value="Unassembled WGS sequence"/>
</dbReference>
<evidence type="ECO:0000256" key="2">
    <source>
        <dbReference type="ARBA" id="ARBA00022485"/>
    </source>
</evidence>
<evidence type="ECO:0000259" key="8">
    <source>
        <dbReference type="Pfam" id="PF13183"/>
    </source>
</evidence>
<dbReference type="GO" id="GO:0004368">
    <property type="term" value="F:glycerol-3-phosphate dehydrogenase (quinone) activity"/>
    <property type="evidence" value="ECO:0007669"/>
    <property type="project" value="UniProtKB-EC"/>
</dbReference>
<evidence type="ECO:0000256" key="5">
    <source>
        <dbReference type="ARBA" id="ARBA00023004"/>
    </source>
</evidence>
<dbReference type="InterPro" id="IPR009051">
    <property type="entry name" value="Helical_ferredxn"/>
</dbReference>
<dbReference type="SUPFAM" id="SSF46548">
    <property type="entry name" value="alpha-helical ferredoxin"/>
    <property type="match status" value="1"/>
</dbReference>
<feature type="domain" description="Cysteine-rich" evidence="7">
    <location>
        <begin position="134"/>
        <end position="217"/>
    </location>
</feature>
<dbReference type="InterPro" id="IPR017896">
    <property type="entry name" value="4Fe4S_Fe-S-bd"/>
</dbReference>
<comment type="similarity">
    <text evidence="1">Belongs to the HdrC family.</text>
</comment>
<dbReference type="RefSeq" id="WP_270096827.1">
    <property type="nucleotide sequence ID" value="NZ_JAQFFK010000005.1"/>
</dbReference>
<dbReference type="PANTHER" id="PTHR43255">
    <property type="entry name" value="IRON-SULFUR-BINDING OXIDOREDUCTASE FADF-RELATED-RELATED"/>
    <property type="match status" value="1"/>
</dbReference>
<keyword evidence="5" id="KW-0408">Iron</keyword>